<dbReference type="FunFam" id="3.30.160.60:FF:000633">
    <property type="entry name" value="Zinc finger and BTB domain containing 11"/>
    <property type="match status" value="1"/>
</dbReference>
<dbReference type="PROSITE" id="PS00028">
    <property type="entry name" value="ZINC_FINGER_C2H2_1"/>
    <property type="match status" value="10"/>
</dbReference>
<dbReference type="Proteomes" id="UP000269221">
    <property type="component" value="Unassembled WGS sequence"/>
</dbReference>
<dbReference type="FunFam" id="3.30.160.60:FF:001553">
    <property type="entry name" value="Zinc finger and BTB domain containing 11"/>
    <property type="match status" value="1"/>
</dbReference>
<dbReference type="SMART" id="SM00355">
    <property type="entry name" value="ZnF_C2H2"/>
    <property type="match status" value="10"/>
</dbReference>
<feature type="region of interest" description="Disordered" evidence="8">
    <location>
        <begin position="141"/>
        <end position="171"/>
    </location>
</feature>
<feature type="domain" description="C2H2-type" evidence="10">
    <location>
        <begin position="612"/>
        <end position="639"/>
    </location>
</feature>
<dbReference type="InterPro" id="IPR013087">
    <property type="entry name" value="Znf_C2H2_type"/>
</dbReference>
<dbReference type="SMART" id="SM00225">
    <property type="entry name" value="BTB"/>
    <property type="match status" value="1"/>
</dbReference>
<gene>
    <name evidence="11" type="ORF">DUI87_11046</name>
</gene>
<feature type="domain" description="C2H2-type" evidence="10">
    <location>
        <begin position="556"/>
        <end position="583"/>
    </location>
</feature>
<evidence type="ECO:0000256" key="6">
    <source>
        <dbReference type="ARBA" id="ARBA00023242"/>
    </source>
</evidence>
<dbReference type="PANTHER" id="PTHR24394">
    <property type="entry name" value="ZINC FINGER PROTEIN"/>
    <property type="match status" value="1"/>
</dbReference>
<dbReference type="STRING" id="333673.A0A3M0KFA8"/>
<dbReference type="FunFam" id="3.30.710.10:FF:000070">
    <property type="entry name" value="zinc finger and BTB domain-containing protein 11"/>
    <property type="match status" value="1"/>
</dbReference>
<dbReference type="GO" id="GO:0008270">
    <property type="term" value="F:zinc ion binding"/>
    <property type="evidence" value="ECO:0007669"/>
    <property type="project" value="UniProtKB-KW"/>
</dbReference>
<dbReference type="SUPFAM" id="SSF57667">
    <property type="entry name" value="beta-beta-alpha zinc fingers"/>
    <property type="match status" value="5"/>
</dbReference>
<keyword evidence="4 7" id="KW-0863">Zinc-finger</keyword>
<feature type="domain" description="C2H2-type" evidence="10">
    <location>
        <begin position="819"/>
        <end position="847"/>
    </location>
</feature>
<dbReference type="Gene3D" id="3.30.160.60">
    <property type="entry name" value="Classic Zinc Finger"/>
    <property type="match status" value="8"/>
</dbReference>
<dbReference type="CDD" id="cd18202">
    <property type="entry name" value="BTB_POZ_ZBTB11"/>
    <property type="match status" value="1"/>
</dbReference>
<dbReference type="FunFam" id="3.30.160.60:FF:001897">
    <property type="entry name" value="Zinc finger and BTB domain containing 11"/>
    <property type="match status" value="1"/>
</dbReference>
<evidence type="ECO:0000256" key="4">
    <source>
        <dbReference type="ARBA" id="ARBA00022771"/>
    </source>
</evidence>
<keyword evidence="3" id="KW-0677">Repeat</keyword>
<keyword evidence="6" id="KW-0539">Nucleus</keyword>
<feature type="domain" description="C2H2-type" evidence="10">
    <location>
        <begin position="640"/>
        <end position="667"/>
    </location>
</feature>
<dbReference type="Gene3D" id="3.30.710.10">
    <property type="entry name" value="Potassium Channel Kv1.1, Chain A"/>
    <property type="match status" value="1"/>
</dbReference>
<dbReference type="FunFam" id="3.30.160.60:FF:001072">
    <property type="entry name" value="zinc finger and BTB domain-containing protein 11"/>
    <property type="match status" value="1"/>
</dbReference>
<name>A0A3M0KFA8_HIRRU</name>
<evidence type="ECO:0000256" key="1">
    <source>
        <dbReference type="ARBA" id="ARBA00004123"/>
    </source>
</evidence>
<dbReference type="Pfam" id="PF00096">
    <property type="entry name" value="zf-C2H2"/>
    <property type="match status" value="8"/>
</dbReference>
<feature type="domain" description="C2H2-type" evidence="10">
    <location>
        <begin position="763"/>
        <end position="790"/>
    </location>
</feature>
<sequence>MSSEESYLAILRYLTNEREPYAPGTEGNAKRKIRKAAACYVVRGGTLYYQRRQRDQQRFAELEVVLQAERRARLIRAAHLAPDGAHRTRLQTWQGLSQKYWWRGILKQVKDYIKECSKCQEKLDRSRSLSDPSEMLEELGLDAKSHEDSNETDDELSNTASIPAASPKPVKKKPIAKHELVFVDSKGLVKQSSSKHCLAVLNQLNQQRLSNQFCDVTLLIEGEEYKAHKSVLAANSEYFRELFIEKGAVTSHEAVVDLSGFCKSSFLPLLEFAYTSELTFDFCSMAEVAMLARHLFMSEVLEICENVHKQMEEKQITVYQKGDIQTVESTQNLAEQAEVEMQPVDGVEQSKPTAGEVPVAVNGVPSSAGTGDAAAPQPDLLHPQPLEATAGDPSKPVEQGETTENYIKIQLVETISNGLCNRLSAEPSAVEAMDTQSQRETEVVQNQSDKPHVDSASEDSSETLKQQSNEQSSSVLQPESLASSQDDTYKSKLRQRSVSEGGYIRLHKGIEKKLQNRKTNPKSAVQQVAMKLVQRGKKMKQPKRETTENNEVEAQHKCTDCGMVFQRRYALIMHTLKHERAKEYKCPVCGKTFTYKHGLKMHLALHEVQKQFKCDLCEKSFVTKRSLQEHMSIHTGESKYLCSICGKSFHRASGLSKHIKKHQPKPEVRGYQCTQCDKSFYEARDLRQHMNKHLGVKPFQCQFCGKCYSWKKDWYSHVKSHSVTDPYRCNVCGKEFYEKALYRRHVKKATHGKKGRAKQNLERVCEHCGRKFTQLREYRRHMNNHEGVKPFECLTCGVAWADARSLKRHVRTHTGERPYVCPVCNEAYIDARTLRKHMTKFHRDYIPCKIMLEKDTLQFHNQGTQVEHAISILASDMQEQETEISFGSGEGETVVVTGETLEAIEAVAATEECTSVSTLSDQSIMQVVNYVLAQQQGQKMAEVTQAVETVEVEVAHVTTTESV</sequence>
<feature type="domain" description="C2H2-type" evidence="10">
    <location>
        <begin position="584"/>
        <end position="611"/>
    </location>
</feature>
<dbReference type="PANTHER" id="PTHR24394:SF41">
    <property type="entry name" value="ZINC FINGER AND BTB DOMAIN CONTAINING 11"/>
    <property type="match status" value="1"/>
</dbReference>
<feature type="domain" description="C2H2-type" evidence="10">
    <location>
        <begin position="699"/>
        <end position="726"/>
    </location>
</feature>
<accession>A0A3M0KFA8</accession>
<dbReference type="AlphaFoldDB" id="A0A3M0KFA8"/>
<evidence type="ECO:0000256" key="2">
    <source>
        <dbReference type="ARBA" id="ARBA00022723"/>
    </source>
</evidence>
<dbReference type="EMBL" id="QRBI01000107">
    <property type="protein sequence ID" value="RMC11919.1"/>
    <property type="molecule type" value="Genomic_DNA"/>
</dbReference>
<evidence type="ECO:0000256" key="3">
    <source>
        <dbReference type="ARBA" id="ARBA00022737"/>
    </source>
</evidence>
<dbReference type="PROSITE" id="PS50097">
    <property type="entry name" value="BTB"/>
    <property type="match status" value="1"/>
</dbReference>
<dbReference type="InterPro" id="IPR048060">
    <property type="entry name" value="ZBTB11_BTB_POZ"/>
</dbReference>
<feature type="domain" description="C2H2-type" evidence="10">
    <location>
        <begin position="791"/>
        <end position="818"/>
    </location>
</feature>
<proteinExistence type="predicted"/>
<feature type="domain" description="BTB" evidence="9">
    <location>
        <begin position="214"/>
        <end position="282"/>
    </location>
</feature>
<feature type="compositionally biased region" description="Polar residues" evidence="8">
    <location>
        <begin position="463"/>
        <end position="486"/>
    </location>
</feature>
<evidence type="ECO:0000313" key="12">
    <source>
        <dbReference type="Proteomes" id="UP000269221"/>
    </source>
</evidence>
<dbReference type="GO" id="GO:0005634">
    <property type="term" value="C:nucleus"/>
    <property type="evidence" value="ECO:0007669"/>
    <property type="project" value="UniProtKB-SubCell"/>
</dbReference>
<reference evidence="11 12" key="1">
    <citation type="submission" date="2018-07" db="EMBL/GenBank/DDBJ databases">
        <title>A high quality draft genome assembly of the barn swallow (H. rustica rustica).</title>
        <authorList>
            <person name="Formenti G."/>
            <person name="Chiara M."/>
            <person name="Poveda L."/>
            <person name="Francoijs K.-J."/>
            <person name="Bonisoli-Alquati A."/>
            <person name="Canova L."/>
            <person name="Gianfranceschi L."/>
            <person name="Horner D.S."/>
            <person name="Saino N."/>
        </authorList>
    </citation>
    <scope>NUCLEOTIDE SEQUENCE [LARGE SCALE GENOMIC DNA]</scope>
    <source>
        <strain evidence="11">Chelidonia</strain>
        <tissue evidence="11">Blood</tissue>
    </source>
</reference>
<feature type="region of interest" description="Disordered" evidence="8">
    <location>
        <begin position="427"/>
        <end position="496"/>
    </location>
</feature>
<evidence type="ECO:0008006" key="13">
    <source>
        <dbReference type="Google" id="ProtNLM"/>
    </source>
</evidence>
<comment type="caution">
    <text evidence="11">The sequence shown here is derived from an EMBL/GenBank/DDBJ whole genome shotgun (WGS) entry which is preliminary data.</text>
</comment>
<feature type="region of interest" description="Disordered" evidence="8">
    <location>
        <begin position="344"/>
        <end position="400"/>
    </location>
</feature>
<dbReference type="OrthoDB" id="6077919at2759"/>
<dbReference type="InterPro" id="IPR000210">
    <property type="entry name" value="BTB/POZ_dom"/>
</dbReference>
<keyword evidence="2" id="KW-0479">Metal-binding</keyword>
<dbReference type="InterPro" id="IPR041588">
    <property type="entry name" value="Integrase_H2C2"/>
</dbReference>
<keyword evidence="5" id="KW-0862">Zinc</keyword>
<dbReference type="GO" id="GO:0000981">
    <property type="term" value="F:DNA-binding transcription factor activity, RNA polymerase II-specific"/>
    <property type="evidence" value="ECO:0007669"/>
    <property type="project" value="TreeGrafter"/>
</dbReference>
<evidence type="ECO:0000259" key="10">
    <source>
        <dbReference type="PROSITE" id="PS50157"/>
    </source>
</evidence>
<evidence type="ECO:0000256" key="8">
    <source>
        <dbReference type="SAM" id="MobiDB-lite"/>
    </source>
</evidence>
<dbReference type="FunFam" id="3.30.160.60:FF:000446">
    <property type="entry name" value="Zinc finger protein"/>
    <property type="match status" value="1"/>
</dbReference>
<evidence type="ECO:0000313" key="11">
    <source>
        <dbReference type="EMBL" id="RMC11919.1"/>
    </source>
</evidence>
<dbReference type="Pfam" id="PF17921">
    <property type="entry name" value="Integrase_H2C2"/>
    <property type="match status" value="1"/>
</dbReference>
<comment type="subcellular location">
    <subcellularLocation>
        <location evidence="1">Nucleus</location>
    </subcellularLocation>
</comment>
<organism evidence="11 12">
    <name type="scientific">Hirundo rustica rustica</name>
    <dbReference type="NCBI Taxonomy" id="333673"/>
    <lineage>
        <taxon>Eukaryota</taxon>
        <taxon>Metazoa</taxon>
        <taxon>Chordata</taxon>
        <taxon>Craniata</taxon>
        <taxon>Vertebrata</taxon>
        <taxon>Euteleostomi</taxon>
        <taxon>Archelosauria</taxon>
        <taxon>Archosauria</taxon>
        <taxon>Dinosauria</taxon>
        <taxon>Saurischia</taxon>
        <taxon>Theropoda</taxon>
        <taxon>Coelurosauria</taxon>
        <taxon>Aves</taxon>
        <taxon>Neognathae</taxon>
        <taxon>Neoaves</taxon>
        <taxon>Telluraves</taxon>
        <taxon>Australaves</taxon>
        <taxon>Passeriformes</taxon>
        <taxon>Sylvioidea</taxon>
        <taxon>Hirundinidae</taxon>
        <taxon>Hirundo</taxon>
    </lineage>
</organism>
<dbReference type="Gene3D" id="1.10.340.70">
    <property type="match status" value="1"/>
</dbReference>
<dbReference type="FunFam" id="1.10.340.70:FF:000002">
    <property type="entry name" value="Zinc finger and BTB domain-containing protein 11"/>
    <property type="match status" value="1"/>
</dbReference>
<keyword evidence="12" id="KW-1185">Reference proteome</keyword>
<evidence type="ECO:0000259" key="9">
    <source>
        <dbReference type="PROSITE" id="PS50097"/>
    </source>
</evidence>
<dbReference type="FunFam" id="3.30.160.60:FF:001086">
    <property type="entry name" value="zinc finger and BTB domain-containing protein 11"/>
    <property type="match status" value="1"/>
</dbReference>
<dbReference type="InterPro" id="IPR036236">
    <property type="entry name" value="Znf_C2H2_sf"/>
</dbReference>
<dbReference type="InterPro" id="IPR011333">
    <property type="entry name" value="SKP1/BTB/POZ_sf"/>
</dbReference>
<dbReference type="SUPFAM" id="SSF54695">
    <property type="entry name" value="POZ domain"/>
    <property type="match status" value="1"/>
</dbReference>
<dbReference type="Pfam" id="PF00651">
    <property type="entry name" value="BTB"/>
    <property type="match status" value="1"/>
</dbReference>
<protein>
    <recommendedName>
        <fullName evidence="13">Zinc finger and BTB domain-containing protein 11</fullName>
    </recommendedName>
</protein>
<evidence type="ECO:0000256" key="7">
    <source>
        <dbReference type="PROSITE-ProRule" id="PRU00042"/>
    </source>
</evidence>
<feature type="domain" description="C2H2-type" evidence="10">
    <location>
        <begin position="727"/>
        <end position="756"/>
    </location>
</feature>
<dbReference type="PROSITE" id="PS50157">
    <property type="entry name" value="ZINC_FINGER_C2H2_2"/>
    <property type="match status" value="10"/>
</dbReference>
<evidence type="ECO:0000256" key="5">
    <source>
        <dbReference type="ARBA" id="ARBA00022833"/>
    </source>
</evidence>
<feature type="domain" description="C2H2-type" evidence="10">
    <location>
        <begin position="671"/>
        <end position="698"/>
    </location>
</feature>